<feature type="repeat" description="ANK" evidence="1">
    <location>
        <begin position="442"/>
        <end position="474"/>
    </location>
</feature>
<sequence length="526" mass="58433">MVGGLSDRLGIRRLVRRYAVPEWMVVECAQARKRGDWRAACEAARVTVGFDDAGPVADLLAGFAPDLLRWHLPRSLSGTAGLATGLTYILAPDGPVTRDSVVLVVRSPDWVTGSQRLTLQTVRVGDLGEGPIYPLAPYLWDFRRVGELRYMAQTAEPPKLVAPHEPPLAGRCGTCGRSHVDRPAGPPRAWAAAGWVIDESANGYWAPHDLAMLHCADPQFALRELRRVEEQVGRGSCWLRGHEGRPGRYDQGKVRLEAAPGGHHRITRCDAAATQPDAIGPEICLHPELLRPPADVELLRHDRIGVEELHPLVRAALFPATDPAETRPASDFSIVPAGFWQDERIRVRCGRQWHWISLRDGSVELLHHDEVERRREHTLRVLGAPMRGCFEAEQAWRDGNDAAPRRLRDYRHDLWRRMEHGGSRVVLALLDAGMNPQVRDGQGRTLLHRIHLFEHEELLPRLLAEGLDVNARSRRGWTPMCEALVHSAPNDLLMALNAAGAHPQLSLTDPEHWPDPAVLGATSDAG</sequence>
<dbReference type="InterPro" id="IPR002110">
    <property type="entry name" value="Ankyrin_rpt"/>
</dbReference>
<organism evidence="3 4">
    <name type="scientific">Catellatospora chokoriensis</name>
    <dbReference type="NCBI Taxonomy" id="310353"/>
    <lineage>
        <taxon>Bacteria</taxon>
        <taxon>Bacillati</taxon>
        <taxon>Actinomycetota</taxon>
        <taxon>Actinomycetes</taxon>
        <taxon>Micromonosporales</taxon>
        <taxon>Micromonosporaceae</taxon>
        <taxon>Catellatospora</taxon>
    </lineage>
</organism>
<reference evidence="3 4" key="1">
    <citation type="submission" date="2021-01" db="EMBL/GenBank/DDBJ databases">
        <title>Whole genome shotgun sequence of Catellatospora chokoriensis NBRC 107358.</title>
        <authorList>
            <person name="Komaki H."/>
            <person name="Tamura T."/>
        </authorList>
    </citation>
    <scope>NUCLEOTIDE SEQUENCE [LARGE SCALE GENOMIC DNA]</scope>
    <source>
        <strain evidence="3 4">NBRC 107358</strain>
    </source>
</reference>
<feature type="region of interest" description="Disordered" evidence="2">
    <location>
        <begin position="506"/>
        <end position="526"/>
    </location>
</feature>
<dbReference type="AlphaFoldDB" id="A0A8J3NT21"/>
<evidence type="ECO:0000313" key="4">
    <source>
        <dbReference type="Proteomes" id="UP000619293"/>
    </source>
</evidence>
<evidence type="ECO:0000313" key="3">
    <source>
        <dbReference type="EMBL" id="GIF91542.1"/>
    </source>
</evidence>
<evidence type="ECO:0008006" key="5">
    <source>
        <dbReference type="Google" id="ProtNLM"/>
    </source>
</evidence>
<keyword evidence="4" id="KW-1185">Reference proteome</keyword>
<protein>
    <recommendedName>
        <fullName evidence="5">Ankyrin repeat-containing protein</fullName>
    </recommendedName>
</protein>
<accession>A0A8J3NT21</accession>
<dbReference type="Gene3D" id="1.25.40.20">
    <property type="entry name" value="Ankyrin repeat-containing domain"/>
    <property type="match status" value="1"/>
</dbReference>
<dbReference type="PROSITE" id="PS50088">
    <property type="entry name" value="ANK_REPEAT"/>
    <property type="match status" value="1"/>
</dbReference>
<evidence type="ECO:0000256" key="2">
    <source>
        <dbReference type="SAM" id="MobiDB-lite"/>
    </source>
</evidence>
<dbReference type="Proteomes" id="UP000619293">
    <property type="component" value="Unassembled WGS sequence"/>
</dbReference>
<keyword evidence="1" id="KW-0040">ANK repeat</keyword>
<dbReference type="SUPFAM" id="SSF48403">
    <property type="entry name" value="Ankyrin repeat"/>
    <property type="match status" value="1"/>
</dbReference>
<evidence type="ECO:0000256" key="1">
    <source>
        <dbReference type="PROSITE-ProRule" id="PRU00023"/>
    </source>
</evidence>
<dbReference type="EMBL" id="BONG01000033">
    <property type="protein sequence ID" value="GIF91542.1"/>
    <property type="molecule type" value="Genomic_DNA"/>
</dbReference>
<dbReference type="InterPro" id="IPR036770">
    <property type="entry name" value="Ankyrin_rpt-contain_sf"/>
</dbReference>
<gene>
    <name evidence="3" type="ORF">Cch02nite_49860</name>
</gene>
<proteinExistence type="predicted"/>
<dbReference type="RefSeq" id="WP_344401875.1">
    <property type="nucleotide sequence ID" value="NZ_BAAALB010000016.1"/>
</dbReference>
<name>A0A8J3NT21_9ACTN</name>
<comment type="caution">
    <text evidence="3">The sequence shown here is derived from an EMBL/GenBank/DDBJ whole genome shotgun (WGS) entry which is preliminary data.</text>
</comment>